<gene>
    <name evidence="3" type="ORF">BT96DRAFT_978669</name>
</gene>
<protein>
    <submittedName>
        <fullName evidence="3">Phosphoglycerate mutase-like protein</fullName>
    </submittedName>
</protein>
<dbReference type="GO" id="GO:0004331">
    <property type="term" value="F:fructose-2,6-bisphosphate 2-phosphatase activity"/>
    <property type="evidence" value="ECO:0007669"/>
    <property type="project" value="TreeGrafter"/>
</dbReference>
<evidence type="ECO:0000256" key="2">
    <source>
        <dbReference type="SAM" id="MobiDB-lite"/>
    </source>
</evidence>
<dbReference type="PROSITE" id="PS00175">
    <property type="entry name" value="PG_MUTASE"/>
    <property type="match status" value="1"/>
</dbReference>
<accession>A0A6A4H7F8</accession>
<dbReference type="Proteomes" id="UP000799118">
    <property type="component" value="Unassembled WGS sequence"/>
</dbReference>
<dbReference type="InterPro" id="IPR013078">
    <property type="entry name" value="His_Pase_superF_clade-1"/>
</dbReference>
<keyword evidence="4" id="KW-1185">Reference proteome</keyword>
<evidence type="ECO:0000256" key="1">
    <source>
        <dbReference type="ARBA" id="ARBA00022801"/>
    </source>
</evidence>
<dbReference type="SMART" id="SM00855">
    <property type="entry name" value="PGAM"/>
    <property type="match status" value="1"/>
</dbReference>
<dbReference type="InterPro" id="IPR029033">
    <property type="entry name" value="His_PPase_superfam"/>
</dbReference>
<feature type="compositionally biased region" description="Polar residues" evidence="2">
    <location>
        <begin position="35"/>
        <end position="50"/>
    </location>
</feature>
<keyword evidence="1" id="KW-0378">Hydrolase</keyword>
<feature type="compositionally biased region" description="Basic and acidic residues" evidence="2">
    <location>
        <begin position="20"/>
        <end position="29"/>
    </location>
</feature>
<evidence type="ECO:0000313" key="4">
    <source>
        <dbReference type="Proteomes" id="UP000799118"/>
    </source>
</evidence>
<dbReference type="Pfam" id="PF00300">
    <property type="entry name" value="His_Phos_1"/>
    <property type="match status" value="1"/>
</dbReference>
<dbReference type="PANTHER" id="PTHR46517">
    <property type="entry name" value="FRUCTOSE-2,6-BISPHOSPHATASE TIGAR"/>
    <property type="match status" value="1"/>
</dbReference>
<dbReference type="OrthoDB" id="354304at2759"/>
<proteinExistence type="predicted"/>
<sequence>MAIESQMASNDYSYSSLKPEPSRSPRLESAELAQNGPTSHSDAATQTDANSASSNQWKCLVLSLVRHGQAASNTQGWKAGQDSPLTTFGCTQVEALGEAWSKVRITKLVSSQLQRAVATAKEISLYNVSHPIISIDSNVEEQRPGDLVPKLFIEGRTQEGALALGRVLIDGKVPRSHTPPEGGESLDTVARRASEFILSTMAEHAVTGEGPEEFDLEMWRGDEVTRLPPGLPHIVLVSHNVFLCELYELMHYWNSTDRGKGLGCFWKNTGWTRHVLWIRERKDSSYELMFRDLVSPLQEGGIPLWHYTTAV</sequence>
<name>A0A6A4H7F8_9AGAR</name>
<reference evidence="3" key="1">
    <citation type="journal article" date="2019" name="Environ. Microbiol.">
        <title>Fungal ecological strategies reflected in gene transcription - a case study of two litter decomposers.</title>
        <authorList>
            <person name="Barbi F."/>
            <person name="Kohler A."/>
            <person name="Barry K."/>
            <person name="Baskaran P."/>
            <person name="Daum C."/>
            <person name="Fauchery L."/>
            <person name="Ihrmark K."/>
            <person name="Kuo A."/>
            <person name="LaButti K."/>
            <person name="Lipzen A."/>
            <person name="Morin E."/>
            <person name="Grigoriev I.V."/>
            <person name="Henrissat B."/>
            <person name="Lindahl B."/>
            <person name="Martin F."/>
        </authorList>
    </citation>
    <scope>NUCLEOTIDE SEQUENCE</scope>
    <source>
        <strain evidence="3">JB14</strain>
    </source>
</reference>
<dbReference type="SUPFAM" id="SSF53254">
    <property type="entry name" value="Phosphoglycerate mutase-like"/>
    <property type="match status" value="1"/>
</dbReference>
<organism evidence="3 4">
    <name type="scientific">Gymnopus androsaceus JB14</name>
    <dbReference type="NCBI Taxonomy" id="1447944"/>
    <lineage>
        <taxon>Eukaryota</taxon>
        <taxon>Fungi</taxon>
        <taxon>Dikarya</taxon>
        <taxon>Basidiomycota</taxon>
        <taxon>Agaricomycotina</taxon>
        <taxon>Agaricomycetes</taxon>
        <taxon>Agaricomycetidae</taxon>
        <taxon>Agaricales</taxon>
        <taxon>Marasmiineae</taxon>
        <taxon>Omphalotaceae</taxon>
        <taxon>Gymnopus</taxon>
    </lineage>
</organism>
<feature type="region of interest" description="Disordered" evidence="2">
    <location>
        <begin position="1"/>
        <end position="50"/>
    </location>
</feature>
<dbReference type="GO" id="GO:0043456">
    <property type="term" value="P:regulation of pentose-phosphate shunt"/>
    <property type="evidence" value="ECO:0007669"/>
    <property type="project" value="TreeGrafter"/>
</dbReference>
<feature type="compositionally biased region" description="Polar residues" evidence="2">
    <location>
        <begin position="1"/>
        <end position="16"/>
    </location>
</feature>
<dbReference type="InterPro" id="IPR001345">
    <property type="entry name" value="PG/BPGM_mutase_AS"/>
</dbReference>
<evidence type="ECO:0000313" key="3">
    <source>
        <dbReference type="EMBL" id="KAE9394122.1"/>
    </source>
</evidence>
<dbReference type="GO" id="GO:0045820">
    <property type="term" value="P:negative regulation of glycolytic process"/>
    <property type="evidence" value="ECO:0007669"/>
    <property type="project" value="TreeGrafter"/>
</dbReference>
<dbReference type="CDD" id="cd07067">
    <property type="entry name" value="HP_PGM_like"/>
    <property type="match status" value="1"/>
</dbReference>
<dbReference type="InterPro" id="IPR051695">
    <property type="entry name" value="Phosphoglycerate_Mutase"/>
</dbReference>
<dbReference type="EMBL" id="ML769557">
    <property type="protein sequence ID" value="KAE9394122.1"/>
    <property type="molecule type" value="Genomic_DNA"/>
</dbReference>
<dbReference type="Gene3D" id="3.40.50.1240">
    <property type="entry name" value="Phosphoglycerate mutase-like"/>
    <property type="match status" value="1"/>
</dbReference>
<dbReference type="GO" id="GO:0005829">
    <property type="term" value="C:cytosol"/>
    <property type="evidence" value="ECO:0007669"/>
    <property type="project" value="TreeGrafter"/>
</dbReference>
<dbReference type="AlphaFoldDB" id="A0A6A4H7F8"/>
<dbReference type="PANTHER" id="PTHR46517:SF1">
    <property type="entry name" value="FRUCTOSE-2,6-BISPHOSPHATASE TIGAR"/>
    <property type="match status" value="1"/>
</dbReference>